<dbReference type="GO" id="GO:0034039">
    <property type="term" value="F:8-oxo-7,8-dihydroguanine DNA N-glycosylase activity"/>
    <property type="evidence" value="ECO:0007669"/>
    <property type="project" value="TreeGrafter"/>
</dbReference>
<evidence type="ECO:0000256" key="3">
    <source>
        <dbReference type="ARBA" id="ARBA00001968"/>
    </source>
</evidence>
<dbReference type="Pfam" id="PF00633">
    <property type="entry name" value="HHH"/>
    <property type="match status" value="1"/>
</dbReference>
<evidence type="ECO:0000256" key="6">
    <source>
        <dbReference type="ARBA" id="ARBA00022023"/>
    </source>
</evidence>
<dbReference type="SUPFAM" id="SSF55811">
    <property type="entry name" value="Nudix"/>
    <property type="match status" value="1"/>
</dbReference>
<comment type="cofactor">
    <cofactor evidence="2">
        <name>[4Fe-4S] cluster</name>
        <dbReference type="ChEBI" id="CHEBI:49883"/>
    </cofactor>
</comment>
<evidence type="ECO:0000256" key="10">
    <source>
        <dbReference type="ARBA" id="ARBA00022801"/>
    </source>
</evidence>
<dbReference type="PANTHER" id="PTHR42944:SF1">
    <property type="entry name" value="ADENINE DNA GLYCOSYLASE"/>
    <property type="match status" value="1"/>
</dbReference>
<dbReference type="SMART" id="SM00525">
    <property type="entry name" value="FES"/>
    <property type="match status" value="1"/>
</dbReference>
<dbReference type="InterPro" id="IPR023170">
    <property type="entry name" value="HhH_base_excis_C"/>
</dbReference>
<dbReference type="GO" id="GO:0051539">
    <property type="term" value="F:4 iron, 4 sulfur cluster binding"/>
    <property type="evidence" value="ECO:0007669"/>
    <property type="project" value="UniProtKB-KW"/>
</dbReference>
<reference evidence="16 17" key="1">
    <citation type="submission" date="2020-06" db="EMBL/GenBank/DDBJ databases">
        <authorList>
            <person name="Li R."/>
            <person name="Bekaert M."/>
        </authorList>
    </citation>
    <scope>NUCLEOTIDE SEQUENCE [LARGE SCALE GENOMIC DNA]</scope>
    <source>
        <strain evidence="17">wild</strain>
    </source>
</reference>
<accession>A0A6J8CEP9</accession>
<dbReference type="Pfam" id="PF00730">
    <property type="entry name" value="HhH-GPD"/>
    <property type="match status" value="1"/>
</dbReference>
<dbReference type="InterPro" id="IPR027806">
    <property type="entry name" value="HARBI1_dom"/>
</dbReference>
<gene>
    <name evidence="16" type="ORF">MCOR_29650</name>
</gene>
<dbReference type="SUPFAM" id="SSF48150">
    <property type="entry name" value="DNA-glycosylase"/>
    <property type="match status" value="1"/>
</dbReference>
<dbReference type="InterPro" id="IPR044298">
    <property type="entry name" value="MIG/MutY"/>
</dbReference>
<protein>
    <recommendedName>
        <fullName evidence="6">Adenine DNA glycosylase</fullName>
        <ecNumber evidence="5">3.2.2.31</ecNumber>
    </recommendedName>
</protein>
<evidence type="ECO:0000256" key="14">
    <source>
        <dbReference type="ARBA" id="ARBA00023295"/>
    </source>
</evidence>
<comment type="catalytic activity">
    <reaction evidence="1">
        <text>Hydrolyzes free adenine bases from 7,8-dihydro-8-oxoguanine:adenine mismatched double-stranded DNA, leaving an apurinic site.</text>
        <dbReference type="EC" id="3.2.2.31"/>
    </reaction>
</comment>
<evidence type="ECO:0000256" key="11">
    <source>
        <dbReference type="ARBA" id="ARBA00023004"/>
    </source>
</evidence>
<evidence type="ECO:0000256" key="2">
    <source>
        <dbReference type="ARBA" id="ARBA00001966"/>
    </source>
</evidence>
<evidence type="ECO:0000256" key="8">
    <source>
        <dbReference type="ARBA" id="ARBA00022723"/>
    </source>
</evidence>
<evidence type="ECO:0000259" key="15">
    <source>
        <dbReference type="SMART" id="SM00478"/>
    </source>
</evidence>
<dbReference type="SMART" id="SM00478">
    <property type="entry name" value="ENDO3c"/>
    <property type="match status" value="1"/>
</dbReference>
<keyword evidence="12" id="KW-0411">Iron-sulfur</keyword>
<keyword evidence="17" id="KW-1185">Reference proteome</keyword>
<dbReference type="CDD" id="cd00056">
    <property type="entry name" value="ENDO3c"/>
    <property type="match status" value="1"/>
</dbReference>
<dbReference type="OrthoDB" id="10248838at2759"/>
<dbReference type="GO" id="GO:0035485">
    <property type="term" value="F:adenine/guanine mispair binding"/>
    <property type="evidence" value="ECO:0007669"/>
    <property type="project" value="TreeGrafter"/>
</dbReference>
<comment type="cofactor">
    <cofactor evidence="3">
        <name>a divalent metal cation</name>
        <dbReference type="ChEBI" id="CHEBI:60240"/>
    </cofactor>
</comment>
<dbReference type="GO" id="GO:0006298">
    <property type="term" value="P:mismatch repair"/>
    <property type="evidence" value="ECO:0007669"/>
    <property type="project" value="TreeGrafter"/>
</dbReference>
<dbReference type="InterPro" id="IPR015797">
    <property type="entry name" value="NUDIX_hydrolase-like_dom_sf"/>
</dbReference>
<evidence type="ECO:0000256" key="5">
    <source>
        <dbReference type="ARBA" id="ARBA00012045"/>
    </source>
</evidence>
<dbReference type="PANTHER" id="PTHR42944">
    <property type="entry name" value="ADENINE DNA GLYCOSYLASE"/>
    <property type="match status" value="1"/>
</dbReference>
<organism evidence="16 17">
    <name type="scientific">Mytilus coruscus</name>
    <name type="common">Sea mussel</name>
    <dbReference type="NCBI Taxonomy" id="42192"/>
    <lineage>
        <taxon>Eukaryota</taxon>
        <taxon>Metazoa</taxon>
        <taxon>Spiralia</taxon>
        <taxon>Lophotrochozoa</taxon>
        <taxon>Mollusca</taxon>
        <taxon>Bivalvia</taxon>
        <taxon>Autobranchia</taxon>
        <taxon>Pteriomorphia</taxon>
        <taxon>Mytilida</taxon>
        <taxon>Mytiloidea</taxon>
        <taxon>Mytilidae</taxon>
        <taxon>Mytilinae</taxon>
        <taxon>Mytilus</taxon>
    </lineage>
</organism>
<evidence type="ECO:0000256" key="9">
    <source>
        <dbReference type="ARBA" id="ARBA00022763"/>
    </source>
</evidence>
<dbReference type="InterPro" id="IPR003265">
    <property type="entry name" value="HhH-GPD_domain"/>
</dbReference>
<evidence type="ECO:0000313" key="16">
    <source>
        <dbReference type="EMBL" id="CAC5394933.1"/>
    </source>
</evidence>
<comment type="similarity">
    <text evidence="4">Belongs to the Nth/MutY family.</text>
</comment>
<dbReference type="GO" id="GO:0046872">
    <property type="term" value="F:metal ion binding"/>
    <property type="evidence" value="ECO:0007669"/>
    <property type="project" value="UniProtKB-KW"/>
</dbReference>
<dbReference type="InterPro" id="IPR003651">
    <property type="entry name" value="Endonuclease3_FeS-loop_motif"/>
</dbReference>
<keyword evidence="7" id="KW-0004">4Fe-4S</keyword>
<evidence type="ECO:0000313" key="17">
    <source>
        <dbReference type="Proteomes" id="UP000507470"/>
    </source>
</evidence>
<evidence type="ECO:0000256" key="12">
    <source>
        <dbReference type="ARBA" id="ARBA00023014"/>
    </source>
</evidence>
<proteinExistence type="inferred from homology"/>
<dbReference type="EC" id="3.2.2.31" evidence="5"/>
<evidence type="ECO:0000256" key="7">
    <source>
        <dbReference type="ARBA" id="ARBA00022485"/>
    </source>
</evidence>
<dbReference type="Gene3D" id="1.10.1670.10">
    <property type="entry name" value="Helix-hairpin-Helix base-excision DNA repair enzymes (C-terminal)"/>
    <property type="match status" value="1"/>
</dbReference>
<dbReference type="InterPro" id="IPR011257">
    <property type="entry name" value="DNA_glycosylase"/>
</dbReference>
<evidence type="ECO:0000256" key="4">
    <source>
        <dbReference type="ARBA" id="ARBA00008343"/>
    </source>
</evidence>
<dbReference type="Gene3D" id="1.10.340.30">
    <property type="entry name" value="Hypothetical protein, domain 2"/>
    <property type="match status" value="1"/>
</dbReference>
<dbReference type="FunFam" id="1.10.1670.10:FF:000002">
    <property type="entry name" value="Adenine DNA glycosylase"/>
    <property type="match status" value="1"/>
</dbReference>
<keyword evidence="11" id="KW-0408">Iron</keyword>
<dbReference type="Gene3D" id="3.90.79.10">
    <property type="entry name" value="Nucleoside Triphosphate Pyrophosphohydrolase"/>
    <property type="match status" value="1"/>
</dbReference>
<name>A0A6J8CEP9_MYTCO</name>
<keyword evidence="14 16" id="KW-0326">Glycosidase</keyword>
<keyword evidence="8" id="KW-0479">Metal-binding</keyword>
<sequence>MVEETIDDEHRGAAAPAFITNVGTESIHDFSSQEVKEFRELLVKWYSENKRDLPWRRQITNPDVNQRAYAVWVSEVMLQQTQVATVISYYNKWMQKWPTLQDLSKASLEEVNETWSGLGYYSRGRRLHEGAQKVVHEMKGEMPKTADELLKQLPGVGKYTAGAIASIAYGQATGIVDGNVIRVLCRMRKMGGDSTSQPVQDKLWQHANSLVDPDKAGDFNQGMMELGATVCTPKTPSCNTCPVRSLCLANKEVEFDKQEKTKELTKDKSKPIITDIECCIDSCPLCIQSSEEWDSSLGVQNYPRKGKKKAAREEQTKVCILCKKNKTQALYCIVQRPQKGLLAGLWEFPSLKLDGDSSKELSPQQLLIDSCGLHVDTVTSTCHVGEGLSGDDELNFVCRKGYHAINVQAVVDHKLRFTNAEVAWKHDDAFILQQSALYRHMDTNLNAGWLLGDSGYPCLHKTGGALSYRPERSTNIIETCFRLHNLAVEKNIPLNLDQPLPILHNDHINQQQNIAAQALRNQIIQRF</sequence>
<dbReference type="FunFam" id="1.10.340.30:FF:000002">
    <property type="entry name" value="Adenine DNA glycosylase"/>
    <property type="match status" value="1"/>
</dbReference>
<dbReference type="GO" id="GO:0006284">
    <property type="term" value="P:base-excision repair"/>
    <property type="evidence" value="ECO:0007669"/>
    <property type="project" value="InterPro"/>
</dbReference>
<dbReference type="Pfam" id="PF13359">
    <property type="entry name" value="DDE_Tnp_4"/>
    <property type="match status" value="1"/>
</dbReference>
<dbReference type="InterPro" id="IPR000445">
    <property type="entry name" value="HhH_motif"/>
</dbReference>
<dbReference type="Proteomes" id="UP000507470">
    <property type="component" value="Unassembled WGS sequence"/>
</dbReference>
<evidence type="ECO:0000256" key="13">
    <source>
        <dbReference type="ARBA" id="ARBA00023204"/>
    </source>
</evidence>
<keyword evidence="10 16" id="KW-0378">Hydrolase</keyword>
<dbReference type="EMBL" id="CACVKT020005415">
    <property type="protein sequence ID" value="CAC5394933.1"/>
    <property type="molecule type" value="Genomic_DNA"/>
</dbReference>
<evidence type="ECO:0000256" key="1">
    <source>
        <dbReference type="ARBA" id="ARBA00000843"/>
    </source>
</evidence>
<dbReference type="GO" id="GO:0005634">
    <property type="term" value="C:nucleus"/>
    <property type="evidence" value="ECO:0007669"/>
    <property type="project" value="TreeGrafter"/>
</dbReference>
<dbReference type="GO" id="GO:0000701">
    <property type="term" value="F:purine-specific mismatch base pair DNA N-glycosylase activity"/>
    <property type="evidence" value="ECO:0007669"/>
    <property type="project" value="UniProtKB-EC"/>
</dbReference>
<dbReference type="GO" id="GO:0032357">
    <property type="term" value="F:oxidized purine DNA binding"/>
    <property type="evidence" value="ECO:0007669"/>
    <property type="project" value="TreeGrafter"/>
</dbReference>
<keyword evidence="9" id="KW-0227">DNA damage</keyword>
<dbReference type="AlphaFoldDB" id="A0A6J8CEP9"/>
<dbReference type="PROSITE" id="PS01155">
    <property type="entry name" value="ENDONUCLEASE_III_2"/>
    <property type="match status" value="1"/>
</dbReference>
<keyword evidence="13" id="KW-0234">DNA repair</keyword>
<dbReference type="InterPro" id="IPR004036">
    <property type="entry name" value="Endonuclease-III-like_CS2"/>
</dbReference>
<feature type="domain" description="HhH-GPD" evidence="15">
    <location>
        <begin position="77"/>
        <end position="229"/>
    </location>
</feature>